<keyword evidence="13" id="KW-1185">Reference proteome</keyword>
<feature type="domain" description="ABC transporter" evidence="10">
    <location>
        <begin position="1"/>
        <end position="249"/>
    </location>
</feature>
<dbReference type="Pfam" id="PF00005">
    <property type="entry name" value="ABC_tran"/>
    <property type="match status" value="1"/>
</dbReference>
<dbReference type="InterPro" id="IPR008995">
    <property type="entry name" value="Mo/tungstate-bd_C_term_dom"/>
</dbReference>
<dbReference type="EMBL" id="JACCAB010000001">
    <property type="protein sequence ID" value="NYG07186.1"/>
    <property type="molecule type" value="Genomic_DNA"/>
</dbReference>
<comment type="caution">
    <text evidence="12">The sequence shown here is derived from an EMBL/GenBank/DDBJ whole genome shotgun (WGS) entry which is preliminary data.</text>
</comment>
<evidence type="ECO:0000256" key="3">
    <source>
        <dbReference type="ARBA" id="ARBA00022505"/>
    </source>
</evidence>
<dbReference type="InterPro" id="IPR003439">
    <property type="entry name" value="ABC_transporter-like_ATP-bd"/>
</dbReference>
<evidence type="ECO:0000313" key="12">
    <source>
        <dbReference type="EMBL" id="NYG07186.1"/>
    </source>
</evidence>
<reference evidence="12 13" key="1">
    <citation type="submission" date="2020-07" db="EMBL/GenBank/DDBJ databases">
        <title>Sequencing the genomes of 1000 actinobacteria strains.</title>
        <authorList>
            <person name="Klenk H.-P."/>
        </authorList>
    </citation>
    <scope>NUCLEOTIDE SEQUENCE [LARGE SCALE GENOMIC DNA]</scope>
    <source>
        <strain evidence="12 13">DSM 23987</strain>
    </source>
</reference>
<dbReference type="GO" id="GO:0005524">
    <property type="term" value="F:ATP binding"/>
    <property type="evidence" value="ECO:0007669"/>
    <property type="project" value="UniProtKB-KW"/>
</dbReference>
<dbReference type="SUPFAM" id="SSF52540">
    <property type="entry name" value="P-loop containing nucleoside triphosphate hydrolases"/>
    <property type="match status" value="1"/>
</dbReference>
<dbReference type="PANTHER" id="PTHR42781:SF1">
    <property type="entry name" value="THIAMINE IMPORT ATP-BINDING PROTEIN THIQ"/>
    <property type="match status" value="1"/>
</dbReference>
<evidence type="ECO:0000259" key="10">
    <source>
        <dbReference type="PROSITE" id="PS50893"/>
    </source>
</evidence>
<dbReference type="PROSITE" id="PS51866">
    <property type="entry name" value="MOP"/>
    <property type="match status" value="1"/>
</dbReference>
<sequence length="364" mass="38195">MKLDARVRFPQRGVDLTLAVEAGRTLALLGPNGAGKSTALASIAGLLRPDTGRITLDDRILYSHSDAHSDTDSGSFVATRPGQGEWVPPHARGVALLAQEPRLFPHLSVLDNVAFGPRSAGMPRGAARERAREWLGQVDAEAFADRRPAALSGGQAQRVAIARALATEPHLLLLDEPLSALDVESAPAIRQLLRRVLRDRTTILVTHDILDAVLLADDVAVVEDGRVVEQGPTSRVLTRPTSGFAARIAGLNLVRGTAHGAAVSTPEGLRIEGLSDDTLGEGAPAVAVFSPSAVGVYLQAPAGSPRNVVRGTVTDLEPHGHQVRVHTAYLAADITPAALSELHLAPGSEVVFTVKASEVAVYAA</sequence>
<dbReference type="InterPro" id="IPR005116">
    <property type="entry name" value="Transp-assoc_OB_typ1"/>
</dbReference>
<keyword evidence="4" id="KW-0997">Cell inner membrane</keyword>
<dbReference type="PROSITE" id="PS00211">
    <property type="entry name" value="ABC_TRANSPORTER_1"/>
    <property type="match status" value="1"/>
</dbReference>
<dbReference type="PROSITE" id="PS50893">
    <property type="entry name" value="ABC_TRANSPORTER_2"/>
    <property type="match status" value="1"/>
</dbReference>
<evidence type="ECO:0000259" key="11">
    <source>
        <dbReference type="PROSITE" id="PS51866"/>
    </source>
</evidence>
<keyword evidence="6 12" id="KW-0067">ATP-binding</keyword>
<dbReference type="RefSeq" id="WP_179421565.1">
    <property type="nucleotide sequence ID" value="NZ_JACCAB010000001.1"/>
</dbReference>
<dbReference type="GO" id="GO:0015689">
    <property type="term" value="P:molybdate ion transport"/>
    <property type="evidence" value="ECO:0007669"/>
    <property type="project" value="InterPro"/>
</dbReference>
<evidence type="ECO:0000256" key="8">
    <source>
        <dbReference type="ARBA" id="ARBA00023136"/>
    </source>
</evidence>
<dbReference type="GO" id="GO:0016887">
    <property type="term" value="F:ATP hydrolysis activity"/>
    <property type="evidence" value="ECO:0007669"/>
    <property type="project" value="InterPro"/>
</dbReference>
<keyword evidence="7" id="KW-1278">Translocase</keyword>
<dbReference type="AlphaFoldDB" id="A0A852WP91"/>
<protein>
    <submittedName>
        <fullName evidence="12">Molybdate transport system ATP-binding protein</fullName>
    </submittedName>
</protein>
<dbReference type="SMART" id="SM00382">
    <property type="entry name" value="AAA"/>
    <property type="match status" value="1"/>
</dbReference>
<dbReference type="InterPro" id="IPR027417">
    <property type="entry name" value="P-loop_NTPase"/>
</dbReference>
<keyword evidence="5" id="KW-0547">Nucleotide-binding</keyword>
<dbReference type="PANTHER" id="PTHR42781">
    <property type="entry name" value="SPERMIDINE/PUTRESCINE IMPORT ATP-BINDING PROTEIN POTA"/>
    <property type="match status" value="1"/>
</dbReference>
<dbReference type="Proteomes" id="UP000573599">
    <property type="component" value="Unassembled WGS sequence"/>
</dbReference>
<evidence type="ECO:0000256" key="7">
    <source>
        <dbReference type="ARBA" id="ARBA00022967"/>
    </source>
</evidence>
<keyword evidence="2" id="KW-1003">Cell membrane</keyword>
<keyword evidence="3 9" id="KW-0500">Molybdenum</keyword>
<dbReference type="InterPro" id="IPR017871">
    <property type="entry name" value="ABC_transporter-like_CS"/>
</dbReference>
<evidence type="ECO:0000313" key="13">
    <source>
        <dbReference type="Proteomes" id="UP000573599"/>
    </source>
</evidence>
<evidence type="ECO:0000256" key="1">
    <source>
        <dbReference type="ARBA" id="ARBA00022448"/>
    </source>
</evidence>
<name>A0A852WP91_9MICO</name>
<proteinExistence type="predicted"/>
<keyword evidence="8" id="KW-0472">Membrane</keyword>
<evidence type="ECO:0000256" key="9">
    <source>
        <dbReference type="PROSITE-ProRule" id="PRU01213"/>
    </source>
</evidence>
<evidence type="ECO:0000256" key="6">
    <source>
        <dbReference type="ARBA" id="ARBA00022840"/>
    </source>
</evidence>
<dbReference type="Pfam" id="PF03459">
    <property type="entry name" value="TOBE"/>
    <property type="match status" value="1"/>
</dbReference>
<accession>A0A852WP91</accession>
<keyword evidence="1" id="KW-0813">Transport</keyword>
<dbReference type="Gene3D" id="2.40.50.100">
    <property type="match status" value="1"/>
</dbReference>
<evidence type="ECO:0000256" key="2">
    <source>
        <dbReference type="ARBA" id="ARBA00022475"/>
    </source>
</evidence>
<evidence type="ECO:0000256" key="4">
    <source>
        <dbReference type="ARBA" id="ARBA00022519"/>
    </source>
</evidence>
<dbReference type="InterPro" id="IPR004606">
    <property type="entry name" value="Mop_domain"/>
</dbReference>
<dbReference type="InterPro" id="IPR003593">
    <property type="entry name" value="AAA+_ATPase"/>
</dbReference>
<feature type="domain" description="Mop" evidence="11">
    <location>
        <begin position="302"/>
        <end position="363"/>
    </location>
</feature>
<dbReference type="Gene3D" id="3.40.50.300">
    <property type="entry name" value="P-loop containing nucleotide triphosphate hydrolases"/>
    <property type="match status" value="1"/>
</dbReference>
<gene>
    <name evidence="12" type="ORF">BJ986_001673</name>
</gene>
<organism evidence="12 13">
    <name type="scientific">Pedococcus badiiscoriae</name>
    <dbReference type="NCBI Taxonomy" id="642776"/>
    <lineage>
        <taxon>Bacteria</taxon>
        <taxon>Bacillati</taxon>
        <taxon>Actinomycetota</taxon>
        <taxon>Actinomycetes</taxon>
        <taxon>Micrococcales</taxon>
        <taxon>Intrasporangiaceae</taxon>
        <taxon>Pedococcus</taxon>
    </lineage>
</organism>
<dbReference type="SUPFAM" id="SSF50331">
    <property type="entry name" value="MOP-like"/>
    <property type="match status" value="1"/>
</dbReference>
<dbReference type="InterPro" id="IPR050093">
    <property type="entry name" value="ABC_SmlMolc_Importer"/>
</dbReference>
<evidence type="ECO:0000256" key="5">
    <source>
        <dbReference type="ARBA" id="ARBA00022741"/>
    </source>
</evidence>